<organism evidence="1 2">
    <name type="scientific">Lachnospira eligens</name>
    <dbReference type="NCBI Taxonomy" id="39485"/>
    <lineage>
        <taxon>Bacteria</taxon>
        <taxon>Bacillati</taxon>
        <taxon>Bacillota</taxon>
        <taxon>Clostridia</taxon>
        <taxon>Lachnospirales</taxon>
        <taxon>Lachnospiraceae</taxon>
        <taxon>Lachnospira</taxon>
    </lineage>
</organism>
<evidence type="ECO:0000313" key="1">
    <source>
        <dbReference type="EMBL" id="CUQ84316.1"/>
    </source>
</evidence>
<dbReference type="Pfam" id="PF19552">
    <property type="entry name" value="DUF6075"/>
    <property type="match status" value="1"/>
</dbReference>
<gene>
    <name evidence="1" type="ORF">ERS852492_01386</name>
</gene>
<dbReference type="AlphaFoldDB" id="A0A174ZJJ9"/>
<sequence length="134" mass="15778">MAEIRFSSKAHRDFFVEMMGKCRKNDTYHRAFFYVMGIASETRANINRMFDFKNDWIIPEGMHGGWQTSGTVRVCQLAFNLWNGYSGERQGDEFTPNDLFCCEFAPYFMEGIKIRYPEYCRDISASKNQPDYAR</sequence>
<name>A0A174ZJJ9_9FIRM</name>
<dbReference type="RefSeq" id="WP_055286798.1">
    <property type="nucleotide sequence ID" value="NZ_CABIXW010000003.1"/>
</dbReference>
<protein>
    <submittedName>
        <fullName evidence="1">Uncharacterized protein</fullName>
    </submittedName>
</protein>
<evidence type="ECO:0000313" key="2">
    <source>
        <dbReference type="Proteomes" id="UP000095780"/>
    </source>
</evidence>
<proteinExistence type="predicted"/>
<dbReference type="InterPro" id="IPR045721">
    <property type="entry name" value="DUF6075"/>
</dbReference>
<dbReference type="Proteomes" id="UP000095780">
    <property type="component" value="Unassembled WGS sequence"/>
</dbReference>
<dbReference type="EMBL" id="CZBV01000003">
    <property type="protein sequence ID" value="CUQ84316.1"/>
    <property type="molecule type" value="Genomic_DNA"/>
</dbReference>
<accession>A0A174ZJJ9</accession>
<reference evidence="1 2" key="1">
    <citation type="submission" date="2015-09" db="EMBL/GenBank/DDBJ databases">
        <authorList>
            <consortium name="Pathogen Informatics"/>
        </authorList>
    </citation>
    <scope>NUCLEOTIDE SEQUENCE [LARGE SCALE GENOMIC DNA]</scope>
    <source>
        <strain evidence="1 2">2789STDY5834878</strain>
    </source>
</reference>